<feature type="domain" description="Cytosolic endo-beta-N-acetylglucosaminidase TIM barrel" evidence="3">
    <location>
        <begin position="115"/>
        <end position="451"/>
    </location>
</feature>
<protein>
    <recommendedName>
        <fullName evidence="3">Cytosolic endo-beta-N-acetylglucosaminidase TIM barrel domain-containing protein</fullName>
    </recommendedName>
</protein>
<dbReference type="GO" id="GO:0033925">
    <property type="term" value="F:mannosyl-glycoprotein endo-beta-N-acetylglucosaminidase activity"/>
    <property type="evidence" value="ECO:0007669"/>
    <property type="project" value="InterPro"/>
</dbReference>
<organism evidence="4 5">
    <name type="scientific">Boudabousia liubingyangii</name>
    <dbReference type="NCBI Taxonomy" id="1921764"/>
    <lineage>
        <taxon>Bacteria</taxon>
        <taxon>Bacillati</taxon>
        <taxon>Actinomycetota</taxon>
        <taxon>Actinomycetes</taxon>
        <taxon>Actinomycetales</taxon>
        <taxon>Actinomycetaceae</taxon>
        <taxon>Boudabousia</taxon>
    </lineage>
</organism>
<proteinExistence type="predicted"/>
<keyword evidence="1" id="KW-0175">Coiled coil</keyword>
<name>A0A1Q5PQM3_9ACTO</name>
<dbReference type="Pfam" id="PF03644">
    <property type="entry name" value="Glyco_hydro_85"/>
    <property type="match status" value="1"/>
</dbReference>
<dbReference type="Gene3D" id="2.60.40.10">
    <property type="entry name" value="Immunoglobulins"/>
    <property type="match status" value="1"/>
</dbReference>
<dbReference type="InterPro" id="IPR013783">
    <property type="entry name" value="Ig-like_fold"/>
</dbReference>
<dbReference type="CDD" id="cd06503">
    <property type="entry name" value="ATP-synt_Fo_b"/>
    <property type="match status" value="1"/>
</dbReference>
<evidence type="ECO:0000256" key="1">
    <source>
        <dbReference type="SAM" id="Coils"/>
    </source>
</evidence>
<keyword evidence="5" id="KW-1185">Reference proteome</keyword>
<dbReference type="RefSeq" id="WP_073708656.1">
    <property type="nucleotide sequence ID" value="NZ_MQSV01000001.1"/>
</dbReference>
<dbReference type="AlphaFoldDB" id="A0A1Q5PQM3"/>
<dbReference type="Gene3D" id="2.60.120.260">
    <property type="entry name" value="Galactose-binding domain-like"/>
    <property type="match status" value="1"/>
</dbReference>
<evidence type="ECO:0000259" key="3">
    <source>
        <dbReference type="Pfam" id="PF03644"/>
    </source>
</evidence>
<feature type="chain" id="PRO_5013202732" description="Cytosolic endo-beta-N-acetylglucosaminidase TIM barrel domain-containing protein" evidence="2">
    <location>
        <begin position="29"/>
        <end position="1200"/>
    </location>
</feature>
<dbReference type="OrthoDB" id="1089471at2"/>
<dbReference type="SUPFAM" id="SSF57997">
    <property type="entry name" value="Tropomyosin"/>
    <property type="match status" value="1"/>
</dbReference>
<dbReference type="InterPro" id="IPR005201">
    <property type="entry name" value="TIM_ENGase"/>
</dbReference>
<dbReference type="PANTHER" id="PTHR13246">
    <property type="entry name" value="ENDO BETA N-ACETYLGLUCOSAMINIDASE"/>
    <property type="match status" value="1"/>
</dbReference>
<dbReference type="InterPro" id="IPR032979">
    <property type="entry name" value="ENGase"/>
</dbReference>
<keyword evidence="2" id="KW-0732">Signal</keyword>
<comment type="caution">
    <text evidence="4">The sequence shown here is derived from an EMBL/GenBank/DDBJ whole genome shotgun (WGS) entry which is preliminary data.</text>
</comment>
<evidence type="ECO:0000313" key="4">
    <source>
        <dbReference type="EMBL" id="OKL49772.1"/>
    </source>
</evidence>
<accession>A0A1Q5PQM3</accession>
<feature type="signal peptide" evidence="2">
    <location>
        <begin position="1"/>
        <end position="28"/>
    </location>
</feature>
<dbReference type="GO" id="GO:0005975">
    <property type="term" value="P:carbohydrate metabolic process"/>
    <property type="evidence" value="ECO:0007669"/>
    <property type="project" value="UniProtKB-ARBA"/>
</dbReference>
<evidence type="ECO:0000256" key="2">
    <source>
        <dbReference type="SAM" id="SignalP"/>
    </source>
</evidence>
<dbReference type="Gene3D" id="1.10.287.1490">
    <property type="match status" value="1"/>
</dbReference>
<evidence type="ECO:0000313" key="5">
    <source>
        <dbReference type="Proteomes" id="UP000186785"/>
    </source>
</evidence>
<gene>
    <name evidence="4" type="ORF">BSR29_02155</name>
</gene>
<dbReference type="EMBL" id="MQSV01000001">
    <property type="protein sequence ID" value="OKL49772.1"/>
    <property type="molecule type" value="Genomic_DNA"/>
</dbReference>
<reference evidence="4 5" key="1">
    <citation type="submission" date="2016-11" db="EMBL/GenBank/DDBJ databases">
        <title>Actinomyces gypaetusis sp. nov. isolated from the vulture Gypaetus barbatus in Qinghai Tibet Plateau China.</title>
        <authorList>
            <person name="Meng X."/>
        </authorList>
    </citation>
    <scope>NUCLEOTIDE SEQUENCE [LARGE SCALE GENOMIC DNA]</scope>
    <source>
        <strain evidence="4 5">VUL4_2</strain>
    </source>
</reference>
<dbReference type="PANTHER" id="PTHR13246:SF1">
    <property type="entry name" value="CYTOSOLIC ENDO-BETA-N-ACETYLGLUCOSAMINIDASE"/>
    <property type="match status" value="1"/>
</dbReference>
<dbReference type="Proteomes" id="UP000186785">
    <property type="component" value="Unassembled WGS sequence"/>
</dbReference>
<feature type="coiled-coil region" evidence="1">
    <location>
        <begin position="1024"/>
        <end position="1195"/>
    </location>
</feature>
<sequence>MQHKQKTLIASLASLSLIGTLGVSQALAADSFPPVDDQALKSAQPRFAGYRIQEIENWSPQTDPYAPYLRAQVPLQKRVPFRADAQVQKNLDGKAEIMLMQGDYGNAFFDTSIYNNDATENTLNFWQYTDYYSPWHGAATAFTPAGLYDPKTSNWRQRGFEFGIVNIPNPAYTNAAHRNGVKSIATIYFDPAFRPGLTFKEMFKKDSKGYVIANKLIEMANYYGFDGYFLNQEEHGNANEFKPFMAYLTKQGLWTQWYDTNSYYNGGKRTWLKDGKHGQIHNSVFVNYGWPSDVNGSVNYAKRVGDNPYTEVFFGVEANQGKFAGSHPSAARINQLYQSAENHSPRGGIALFTPSDYYQRGLDDDIKIPGLDDRPLMQTPDFQWMIRQRERMYFSGVAQDVTKTGKQQVDNSNVGVSNSGGWVGVADFTPARSVLGGSDFASDFNTGHGYARWTNGQKTSDTDWSNINEQAILPSWQWWLSGEKTLKADFDFGSEEPRKDTKGNKIEAPFKALGAYQGGNSLVVYGEAKGTHDLRLFRTETAIKGTSQAEITLRSQGEVKAQLAYATADQPDSLQTLDLGTAVRSEQGWNTYQVDLSSLAGKTITTWGLRLNGNGKIQVNLGKFAVQGDRNASAPTAPKALKIAKYFTDGQVYLNWALDDFGQVDYYQIESLQNGKLNSWGRVFASDYYLKDVDLSAGPIEFQVRAIDKAGRASAPAKVTLDPAKSASDIKVAETPAKGKKFREASTEGKLDVSFNPVVGAAGYQFTLQLLTTPTPDLDRVVFTKQVSELGTEGGRLKAEVPVPTKDGYDYELSIEPIGVASAGKASFAGRTHDSFATPLAVSDLDLSRSGYTIGTPSNRDWYELEVSDGEDSFTIRRAFRDRMLHQHRQFSDGTLSFVITDYHGNRSAPLKVKFTDGKGTPLLDEVAPATAEATLQDRDLAVTWHGFSSHQPVTIEILKRTPEGEGNALDPRLTTKATSNLAGSGETVIKLPNSLLDGKYLVRVTSEATGTRPAQNAQAEFKLGDPEKKIAELKGQIKKLEAQIAQLQEPVTAAEEAQKAASEKVAGIKEKLKQLEDEKQSVIKGYEQKIGELQGQLDQVNEKLAEVRQDRKHRHQEFKRLTKEAQKLKHQIQAKSKAQKRDLIAYKQAAKPIEKRLAAAQRELDQADASLKALEGNKTQIAQLQAQISELEKQISELQ</sequence>
<dbReference type="GO" id="GO:0005829">
    <property type="term" value="C:cytosol"/>
    <property type="evidence" value="ECO:0007669"/>
    <property type="project" value="UniProtKB-SubCell"/>
</dbReference>
<dbReference type="Gene3D" id="3.20.20.80">
    <property type="entry name" value="Glycosidases"/>
    <property type="match status" value="1"/>
</dbReference>